<protein>
    <submittedName>
        <fullName evidence="6">Penicillin-binding protein 2</fullName>
    </submittedName>
</protein>
<dbReference type="GO" id="GO:0005886">
    <property type="term" value="C:plasma membrane"/>
    <property type="evidence" value="ECO:0007669"/>
    <property type="project" value="TreeGrafter"/>
</dbReference>
<dbReference type="Gene3D" id="3.40.710.10">
    <property type="entry name" value="DD-peptidase/beta-lactamase superfamily"/>
    <property type="match status" value="1"/>
</dbReference>
<dbReference type="GO" id="GO:0008658">
    <property type="term" value="F:penicillin binding"/>
    <property type="evidence" value="ECO:0007669"/>
    <property type="project" value="InterPro"/>
</dbReference>
<accession>A0A101HIK0</accession>
<dbReference type="Pfam" id="PF00905">
    <property type="entry name" value="Transpeptidase"/>
    <property type="match status" value="1"/>
</dbReference>
<sequence>MKKLDFDKKINKKKLRKPKVCLPEMDKQNGKDVVVQMLQCEGSQGISQWNFLYIFLLFFILFSALFFSLANLQIVQGQEMVERSQRNSIRISSIPAYRGVIFDKNGQKVVENVPAVNVYLNIDVFLDAQMDIDEEKLRNVSRTLEEILGEKWKDTSEDEISYESIYQKVISIYSSDPYFSNILLARDIDNDMAISIKSLGEELEGVVLEDESKRNYLYPEQFSHILGYVGEASLSDVEKYEYVSNNDIVGKLGIEKYYDEILAGKNGELATEVNALGHSITGSSYIITPQESGKSLYMTIDAKVQSKIYEILKEAVKENGATGAAVVIEDVNNGEILSMVSYPGYDSNEFVGGISQESYNQFLEDERIPLLNRPIAAQVPPGSTFKSLVATAALDSGAINTSTIYTSRRGYTFSSGAPFQEFQNNAYGRLNVIQAIARSSNIFFCETIRHWDIDELVPYLRDFGIGQYTGIDIPGEMPGRLPSPENKIYLAEHGATWLDPIWYPEGDGCNSVIGQGITLVTPIQMANWIAAIANNGTLYTPHVIEKSVDDEGNEEILKFEPLNEDFISPKPLEIVRKGMWSVVHSDLGSAKILRDVGEEVAVKTGTAEFGALNEKGEYEHTHVWIAGFYPFEDPKYSFVIFFEDGGLSFESLPHARTILSWLISSGYK</sequence>
<evidence type="ECO:0000259" key="5">
    <source>
        <dbReference type="Pfam" id="PF03717"/>
    </source>
</evidence>
<comment type="subcellular location">
    <subcellularLocation>
        <location evidence="1">Membrane</location>
    </subcellularLocation>
</comment>
<dbReference type="EMBL" id="LGGO01000068">
    <property type="protein sequence ID" value="KUK77085.1"/>
    <property type="molecule type" value="Genomic_DNA"/>
</dbReference>
<dbReference type="NCBIfam" id="TIGR03423">
    <property type="entry name" value="pbp2_mrdA"/>
    <property type="match status" value="1"/>
</dbReference>
<evidence type="ECO:0000256" key="2">
    <source>
        <dbReference type="ARBA" id="ARBA00023136"/>
    </source>
</evidence>
<evidence type="ECO:0000259" key="4">
    <source>
        <dbReference type="Pfam" id="PF00905"/>
    </source>
</evidence>
<dbReference type="InterPro" id="IPR036138">
    <property type="entry name" value="PBP_dimer_sf"/>
</dbReference>
<dbReference type="InterPro" id="IPR005311">
    <property type="entry name" value="PBP_dimer"/>
</dbReference>
<dbReference type="InterPro" id="IPR050515">
    <property type="entry name" value="Beta-lactam/transpept"/>
</dbReference>
<organism evidence="6 7">
    <name type="scientific">candidate division WS6 bacterium 34_10</name>
    <dbReference type="NCBI Taxonomy" id="1641389"/>
    <lineage>
        <taxon>Bacteria</taxon>
        <taxon>Candidatus Dojkabacteria</taxon>
    </lineage>
</organism>
<dbReference type="SUPFAM" id="SSF56519">
    <property type="entry name" value="Penicillin binding protein dimerisation domain"/>
    <property type="match status" value="1"/>
</dbReference>
<evidence type="ECO:0000313" key="7">
    <source>
        <dbReference type="Proteomes" id="UP000053904"/>
    </source>
</evidence>
<dbReference type="InterPro" id="IPR017790">
    <property type="entry name" value="Penicillin-binding_protein_2"/>
</dbReference>
<feature type="domain" description="Penicillin-binding protein dimerisation" evidence="5">
    <location>
        <begin position="94"/>
        <end position="281"/>
    </location>
</feature>
<dbReference type="Gene3D" id="3.90.1310.10">
    <property type="entry name" value="Penicillin-binding protein 2a (Domain 2)"/>
    <property type="match status" value="1"/>
</dbReference>
<evidence type="ECO:0000256" key="1">
    <source>
        <dbReference type="ARBA" id="ARBA00004370"/>
    </source>
</evidence>
<dbReference type="InterPro" id="IPR001460">
    <property type="entry name" value="PCN-bd_Tpept"/>
</dbReference>
<dbReference type="AlphaFoldDB" id="A0A101HIK0"/>
<evidence type="ECO:0000313" key="6">
    <source>
        <dbReference type="EMBL" id="KUK77085.1"/>
    </source>
</evidence>
<feature type="domain" description="Penicillin-binding protein transpeptidase" evidence="4">
    <location>
        <begin position="325"/>
        <end position="651"/>
    </location>
</feature>
<comment type="caution">
    <text evidence="6">The sequence shown here is derived from an EMBL/GenBank/DDBJ whole genome shotgun (WGS) entry which is preliminary data.</text>
</comment>
<feature type="transmembrane region" description="Helical" evidence="3">
    <location>
        <begin position="51"/>
        <end position="70"/>
    </location>
</feature>
<dbReference type="GO" id="GO:0009252">
    <property type="term" value="P:peptidoglycan biosynthetic process"/>
    <property type="evidence" value="ECO:0007669"/>
    <property type="project" value="InterPro"/>
</dbReference>
<proteinExistence type="predicted"/>
<keyword evidence="3" id="KW-0812">Transmembrane</keyword>
<dbReference type="Proteomes" id="UP000053904">
    <property type="component" value="Unassembled WGS sequence"/>
</dbReference>
<keyword evidence="3" id="KW-1133">Transmembrane helix</keyword>
<dbReference type="Pfam" id="PF03717">
    <property type="entry name" value="PBP_dimer"/>
    <property type="match status" value="1"/>
</dbReference>
<evidence type="ECO:0000256" key="3">
    <source>
        <dbReference type="SAM" id="Phobius"/>
    </source>
</evidence>
<dbReference type="InterPro" id="IPR012338">
    <property type="entry name" value="Beta-lactam/transpept-like"/>
</dbReference>
<dbReference type="GO" id="GO:0009002">
    <property type="term" value="F:serine-type D-Ala-D-Ala carboxypeptidase activity"/>
    <property type="evidence" value="ECO:0007669"/>
    <property type="project" value="InterPro"/>
</dbReference>
<dbReference type="PANTHER" id="PTHR30627">
    <property type="entry name" value="PEPTIDOGLYCAN D,D-TRANSPEPTIDASE"/>
    <property type="match status" value="1"/>
</dbReference>
<dbReference type="GO" id="GO:0071555">
    <property type="term" value="P:cell wall organization"/>
    <property type="evidence" value="ECO:0007669"/>
    <property type="project" value="TreeGrafter"/>
</dbReference>
<keyword evidence="2 3" id="KW-0472">Membrane</keyword>
<reference evidence="7" key="1">
    <citation type="journal article" date="2015" name="MBio">
        <title>Genome-Resolved Metagenomic Analysis Reveals Roles for Candidate Phyla and Other Microbial Community Members in Biogeochemical Transformations in Oil Reservoirs.</title>
        <authorList>
            <person name="Hu P."/>
            <person name="Tom L."/>
            <person name="Singh A."/>
            <person name="Thomas B.C."/>
            <person name="Baker B.J."/>
            <person name="Piceno Y.M."/>
            <person name="Andersen G.L."/>
            <person name="Banfield J.F."/>
        </authorList>
    </citation>
    <scope>NUCLEOTIDE SEQUENCE [LARGE SCALE GENOMIC DNA]</scope>
</reference>
<gene>
    <name evidence="6" type="ORF">XD93_0545</name>
</gene>
<name>A0A101HIK0_9BACT</name>
<dbReference type="SUPFAM" id="SSF56601">
    <property type="entry name" value="beta-lactamase/transpeptidase-like"/>
    <property type="match status" value="1"/>
</dbReference>